<accession>A0ABX1TPY3</accession>
<dbReference type="Proteomes" id="UP000760480">
    <property type="component" value="Unassembled WGS sequence"/>
</dbReference>
<keyword evidence="2" id="KW-1185">Reference proteome</keyword>
<protein>
    <recommendedName>
        <fullName evidence="3">DUF904 domain-containing protein</fullName>
    </recommendedName>
</protein>
<proteinExistence type="predicted"/>
<dbReference type="RefSeq" id="WP_169250734.1">
    <property type="nucleotide sequence ID" value="NZ_SPMZ01000113.1"/>
</dbReference>
<comment type="caution">
    <text evidence="1">The sequence shown here is derived from an EMBL/GenBank/DDBJ whole genome shotgun (WGS) entry which is preliminary data.</text>
</comment>
<evidence type="ECO:0008006" key="3">
    <source>
        <dbReference type="Google" id="ProtNLM"/>
    </source>
</evidence>
<gene>
    <name evidence="1" type="ORF">E4P82_21050</name>
</gene>
<reference evidence="1 2" key="1">
    <citation type="submission" date="2019-03" db="EMBL/GenBank/DDBJ databases">
        <title>Metabolic reconstructions from genomes of highly enriched 'Candidatus Accumulibacter' and 'Candidatus Competibacter' bioreactor populations.</title>
        <authorList>
            <person name="Annavajhala M.K."/>
            <person name="Welles L."/>
            <person name="Abbas B."/>
            <person name="Sorokin D."/>
            <person name="Park H."/>
            <person name="Van Loosdrecht M."/>
            <person name="Chandran K."/>
        </authorList>
    </citation>
    <scope>NUCLEOTIDE SEQUENCE [LARGE SCALE GENOMIC DNA]</scope>
    <source>
        <strain evidence="1 2">SBR_G</strain>
    </source>
</reference>
<name>A0ABX1TPY3_9GAMM</name>
<dbReference type="EMBL" id="SPMZ01000113">
    <property type="protein sequence ID" value="NMQ21476.1"/>
    <property type="molecule type" value="Genomic_DNA"/>
</dbReference>
<sequence length="83" mass="9600">MTADTENLVLEHLRHIRTRVDQIADDMTDLKLRMSGLESGMVLVKREITHGDETAARQQITIDRLAARIERIERRLELNDPAH</sequence>
<evidence type="ECO:0000313" key="1">
    <source>
        <dbReference type="EMBL" id="NMQ21476.1"/>
    </source>
</evidence>
<evidence type="ECO:0000313" key="2">
    <source>
        <dbReference type="Proteomes" id="UP000760480"/>
    </source>
</evidence>
<organism evidence="1 2">
    <name type="scientific">Candidatus Competibacter phosphatis</name>
    <dbReference type="NCBI Taxonomy" id="221280"/>
    <lineage>
        <taxon>Bacteria</taxon>
        <taxon>Pseudomonadati</taxon>
        <taxon>Pseudomonadota</taxon>
        <taxon>Gammaproteobacteria</taxon>
        <taxon>Candidatus Competibacteraceae</taxon>
        <taxon>Candidatus Competibacter</taxon>
    </lineage>
</organism>